<comment type="caution">
    <text evidence="2">The sequence shown here is derived from an EMBL/GenBank/DDBJ whole genome shotgun (WGS) entry which is preliminary data.</text>
</comment>
<dbReference type="InterPro" id="IPR007064">
    <property type="entry name" value="Nmd3_N"/>
</dbReference>
<dbReference type="AlphaFoldDB" id="X1BFA9"/>
<feature type="non-terminal residue" evidence="2">
    <location>
        <position position="292"/>
    </location>
</feature>
<dbReference type="Pfam" id="PF04981">
    <property type="entry name" value="NMD3"/>
    <property type="match status" value="1"/>
</dbReference>
<dbReference type="EMBL" id="BART01020903">
    <property type="protein sequence ID" value="GAG93710.1"/>
    <property type="molecule type" value="Genomic_DNA"/>
</dbReference>
<name>X1BFA9_9ZZZZ</name>
<feature type="domain" description="Nmd3 N-terminal" evidence="1">
    <location>
        <begin position="81"/>
        <end position="194"/>
    </location>
</feature>
<gene>
    <name evidence="2" type="ORF">S01H4_38719</name>
</gene>
<protein>
    <recommendedName>
        <fullName evidence="1">Nmd3 N-terminal domain-containing protein</fullName>
    </recommendedName>
</protein>
<feature type="non-terminal residue" evidence="2">
    <location>
        <position position="1"/>
    </location>
</feature>
<proteinExistence type="predicted"/>
<organism evidence="2">
    <name type="scientific">marine sediment metagenome</name>
    <dbReference type="NCBI Taxonomy" id="412755"/>
    <lineage>
        <taxon>unclassified sequences</taxon>
        <taxon>metagenomes</taxon>
        <taxon>ecological metagenomes</taxon>
    </lineage>
</organism>
<evidence type="ECO:0000313" key="2">
    <source>
        <dbReference type="EMBL" id="GAG93710.1"/>
    </source>
</evidence>
<reference evidence="2" key="1">
    <citation type="journal article" date="2014" name="Front. Microbiol.">
        <title>High frequency of phylogenetically diverse reductive dehalogenase-homologous genes in deep subseafloor sedimentary metagenomes.</title>
        <authorList>
            <person name="Kawai M."/>
            <person name="Futagami T."/>
            <person name="Toyoda A."/>
            <person name="Takaki Y."/>
            <person name="Nishi S."/>
            <person name="Hori S."/>
            <person name="Arai W."/>
            <person name="Tsubouchi T."/>
            <person name="Morono Y."/>
            <person name="Uchiyama I."/>
            <person name="Ito T."/>
            <person name="Fujiyama A."/>
            <person name="Inagaki F."/>
            <person name="Takami H."/>
        </authorList>
    </citation>
    <scope>NUCLEOTIDE SEQUENCE</scope>
    <source>
        <strain evidence="2">Expedition CK06-06</strain>
    </source>
</reference>
<accession>X1BFA9</accession>
<evidence type="ECO:0000259" key="1">
    <source>
        <dbReference type="Pfam" id="PF04981"/>
    </source>
</evidence>
<sequence length="292" mass="33626">LFIKKIWTNFFLADVGKPPLNPKIATLIMQDWVFHYKPKIIDIETIRFEFGEFDYTSAIVGTVNISASPDPFVPLLSVCEDFKIHVNWGECSDCRTRLTGTYSSKIQIRSPKKLETSQLEEWGNEIEKLSASYPLSDGKSPLFKIIHIKNGIDALFQSKAPANSIGRIFSKNHGGIVSVTTEFAGFDKSKWKEYPRKVVVLISMPEFDPDDFVLFHDKTIQIVQYKDAKVEYWDFDRKIKEKMPVKSFIEAKPQMIKGVIEQFQIINFEQKETVAQIMNIDSFDTLYIDTKT</sequence>